<dbReference type="CDD" id="cd00176">
    <property type="entry name" value="SPEC"/>
    <property type="match status" value="2"/>
</dbReference>
<keyword evidence="2" id="KW-0812">Transmembrane</keyword>
<feature type="coiled-coil region" evidence="6">
    <location>
        <begin position="919"/>
        <end position="967"/>
    </location>
</feature>
<dbReference type="GO" id="GO:0051015">
    <property type="term" value="F:actin filament binding"/>
    <property type="evidence" value="ECO:0007669"/>
    <property type="project" value="TreeGrafter"/>
</dbReference>
<evidence type="ECO:0000313" key="7">
    <source>
        <dbReference type="EMBL" id="CAG2199467.1"/>
    </source>
</evidence>
<name>A0A8S3QX29_MYTED</name>
<accession>A0A8S3QX29</accession>
<proteinExistence type="predicted"/>
<comment type="subcellular location">
    <subcellularLocation>
        <location evidence="1">Membrane</location>
    </subcellularLocation>
</comment>
<evidence type="ECO:0000313" key="8">
    <source>
        <dbReference type="Proteomes" id="UP000683360"/>
    </source>
</evidence>
<dbReference type="SMART" id="SM00150">
    <property type="entry name" value="SPEC"/>
    <property type="match status" value="7"/>
</dbReference>
<dbReference type="Proteomes" id="UP000683360">
    <property type="component" value="Unassembled WGS sequence"/>
</dbReference>
<keyword evidence="6" id="KW-0175">Coiled coil</keyword>
<dbReference type="PANTHER" id="PTHR47535">
    <property type="entry name" value="MUSCLE-SPECIFIC PROTEIN 300 KDA, ISOFORM G"/>
    <property type="match status" value="1"/>
</dbReference>
<dbReference type="GO" id="GO:0005640">
    <property type="term" value="C:nuclear outer membrane"/>
    <property type="evidence" value="ECO:0007669"/>
    <property type="project" value="TreeGrafter"/>
</dbReference>
<dbReference type="SUPFAM" id="SSF46966">
    <property type="entry name" value="Spectrin repeat"/>
    <property type="match status" value="9"/>
</dbReference>
<dbReference type="InterPro" id="IPR002017">
    <property type="entry name" value="Spectrin_repeat"/>
</dbReference>
<evidence type="ECO:0000256" key="5">
    <source>
        <dbReference type="ARBA" id="ARBA00023136"/>
    </source>
</evidence>
<evidence type="ECO:0000256" key="2">
    <source>
        <dbReference type="ARBA" id="ARBA00022692"/>
    </source>
</evidence>
<dbReference type="OrthoDB" id="18740at2759"/>
<evidence type="ECO:0000256" key="6">
    <source>
        <dbReference type="SAM" id="Coils"/>
    </source>
</evidence>
<organism evidence="7 8">
    <name type="scientific">Mytilus edulis</name>
    <name type="common">Blue mussel</name>
    <dbReference type="NCBI Taxonomy" id="6550"/>
    <lineage>
        <taxon>Eukaryota</taxon>
        <taxon>Metazoa</taxon>
        <taxon>Spiralia</taxon>
        <taxon>Lophotrochozoa</taxon>
        <taxon>Mollusca</taxon>
        <taxon>Bivalvia</taxon>
        <taxon>Autobranchia</taxon>
        <taxon>Pteriomorphia</taxon>
        <taxon>Mytilida</taxon>
        <taxon>Mytiloidea</taxon>
        <taxon>Mytilidae</taxon>
        <taxon>Mytilinae</taxon>
        <taxon>Mytilus</taxon>
    </lineage>
</organism>
<evidence type="ECO:0000256" key="3">
    <source>
        <dbReference type="ARBA" id="ARBA00022737"/>
    </source>
</evidence>
<keyword evidence="3" id="KW-0677">Repeat</keyword>
<dbReference type="Gene3D" id="1.20.58.60">
    <property type="match status" value="6"/>
</dbReference>
<dbReference type="GO" id="GO:0007097">
    <property type="term" value="P:nuclear migration"/>
    <property type="evidence" value="ECO:0007669"/>
    <property type="project" value="TreeGrafter"/>
</dbReference>
<evidence type="ECO:0000256" key="1">
    <source>
        <dbReference type="ARBA" id="ARBA00004370"/>
    </source>
</evidence>
<feature type="coiled-coil region" evidence="6">
    <location>
        <begin position="1363"/>
        <end position="1397"/>
    </location>
</feature>
<dbReference type="GO" id="GO:0005737">
    <property type="term" value="C:cytoplasm"/>
    <property type="evidence" value="ECO:0007669"/>
    <property type="project" value="TreeGrafter"/>
</dbReference>
<reference evidence="7" key="1">
    <citation type="submission" date="2021-03" db="EMBL/GenBank/DDBJ databases">
        <authorList>
            <person name="Bekaert M."/>
        </authorList>
    </citation>
    <scope>NUCLEOTIDE SEQUENCE</scope>
</reference>
<dbReference type="GO" id="GO:0034993">
    <property type="term" value="C:meiotic nuclear membrane microtubule tethering complex"/>
    <property type="evidence" value="ECO:0007669"/>
    <property type="project" value="TreeGrafter"/>
</dbReference>
<dbReference type="PANTHER" id="PTHR47535:SF1">
    <property type="entry name" value="NESPRIN-1"/>
    <property type="match status" value="1"/>
</dbReference>
<keyword evidence="8" id="KW-1185">Reference proteome</keyword>
<dbReference type="EMBL" id="CAJPWZ010000721">
    <property type="protein sequence ID" value="CAG2199467.1"/>
    <property type="molecule type" value="Genomic_DNA"/>
</dbReference>
<dbReference type="Pfam" id="PF00435">
    <property type="entry name" value="Spectrin"/>
    <property type="match status" value="5"/>
</dbReference>
<evidence type="ECO:0000256" key="4">
    <source>
        <dbReference type="ARBA" id="ARBA00022989"/>
    </source>
</evidence>
<dbReference type="InterPro" id="IPR052403">
    <property type="entry name" value="LINC-complex_assoc"/>
</dbReference>
<feature type="coiled-coil region" evidence="6">
    <location>
        <begin position="334"/>
        <end position="395"/>
    </location>
</feature>
<protein>
    <submittedName>
        <fullName evidence="7">SYNE1</fullName>
    </submittedName>
</protein>
<sequence length="1434" mass="166009">MCGNQVAEMEADFKVTTKTAQSLVKDSEQTMVNEMLQTLNVQKEVIVRLRKEIPERIKYLKAVLPNVESLETGILDLNAWLVKGEALLATHKLDGDHRAVEERLEKHKQFFSETTYQKSIVESKNKVHQKVTSTKPKLKNVNFDDVDIPMEETNTRFQSLISAAKDWEKKLDNLSRLWKVYSQKEQALAGWLQQAQTVLNDNEDDSDSLIRKHKGFFNKIDKRLLDDYLRAGQDILMVLDDRDKSELQQDMASMQETWKQIFNQGPFVPTCTRCLEDMESFTKNLHQLDRNDHNLQDRYDHHLDRWRKLNGAMENIHLQLKQLPERWKEYNQKMNEFKKAVQNVDDLTKALQREDLTSEEYKDLQNKYEKALRNMNKLAEDGQWLEENLEELLKDSPEADADEERRKLRDLMGQFVSIQPGMESLTDKSAVFSKAYDFRDELHKRSDWLDEAQRQVNEDPFIDGLEDARAFLGEHEQKVKEWENYEKSKSDCLQLLKKAEAELEKPPATSGQELAEKDLQSKREIQRTLEKLKGSINDMQKLNAVLAEGASRERKGPLKVEISEIDKRLDNVSTRLNAKLADLEATIAKWTEYYKRLNNFCEWLNTKESNLNDVFENKSAQPEEQLDKANDISREVYENRVTLDNLEKDARGLSQNFRSRETSALKTKLASVRRQWENLCSRAKDRSSALTGSVAHWQMYQNLSQQLLPWMEKAQRYCATELPKCSSLEEAKDLYNLHQSFVKECEEQLPIFEKLNTEAGYLMDQPNVPREIEDLQRRWNDIISSSEDRSHKAEKMYGAWAAYDQEISNFDEVLDKLSGRLAEEPNLHSTDVQVLEHELAIGKKSSLSKSKKHASPEGVQALQSKMDAVKMAYNKTSEDAAERQNMVGAAVRHRQDFYGQLQDFEKWLKKSQRKLDTGNEIYADEVPDLQAKLKELRAECEGHEPMFNALTQEFKDLIQNCSEEEAAMLRDRFDRMMAGYSKVEDLIKNREDLCEQWVNYSGDQKDVQAKLKSLQQKLQQPDISEEEVNKINKEVEALRKSMAPWNRKKDQLDDLMGTAQLVIKDRATQRTLHFGTELQALENMCDSVSTNASQKQGHLSELHQLWDEFDNKKGNLLGKLQTLGDKIQNSTVDSSSLQGIKELVNEIEEARDDMYAMNPEYEQLRELGRQLQQADTTKGGTATESLRQVNKAWDHIQALLADKHQTYTGVANLWQQYNDNKQNVGRVLDDVQPQVQQEMAFTSPDEVKKALDQHKEIEQHKENLEAQLICWDQVNSGKEEIESWMNTMNTKLADSLTHFDDAVSVESCLMKYKEEAPYYADVISEVQQKIADLQELNKGRPIPELSNSQEEIQEKFDKSSTMANQLEAIMANFSDERTNLQRAIEQETDAINRIKDKLAKCDDVSGSDEDLVRRLQTTKVSDCSLLLPSLLPWK</sequence>
<gene>
    <name evidence="7" type="ORF">MEDL_14126</name>
</gene>
<keyword evidence="4" id="KW-1133">Transmembrane helix</keyword>
<comment type="caution">
    <text evidence="7">The sequence shown here is derived from an EMBL/GenBank/DDBJ whole genome shotgun (WGS) entry which is preliminary data.</text>
</comment>
<dbReference type="InterPro" id="IPR018159">
    <property type="entry name" value="Spectrin/alpha-actinin"/>
</dbReference>
<keyword evidence="5" id="KW-0472">Membrane</keyword>